<dbReference type="RefSeq" id="WP_233352090.1">
    <property type="nucleotide sequence ID" value="NZ_UXAW01000032.1"/>
</dbReference>
<sequence>MAWRSMGADFINHSFAPEVTLAREIGACITNISFVTAAFQSYFAPAGVKILGDDPYKVLGPLASKLALMVLAALPLEAGCGCAGLRSEQPPEHYARR</sequence>
<dbReference type="Gene3D" id="3.40.50.1580">
    <property type="entry name" value="Nucleoside phosphorylase domain"/>
    <property type="match status" value="1"/>
</dbReference>
<dbReference type="InterPro" id="IPR035994">
    <property type="entry name" value="Nucleoside_phosphorylase_sf"/>
</dbReference>
<organism evidence="1 2">
    <name type="scientific">Pseudogemmobacter humi</name>
    <dbReference type="NCBI Taxonomy" id="2483812"/>
    <lineage>
        <taxon>Bacteria</taxon>
        <taxon>Pseudomonadati</taxon>
        <taxon>Pseudomonadota</taxon>
        <taxon>Alphaproteobacteria</taxon>
        <taxon>Rhodobacterales</taxon>
        <taxon>Paracoccaceae</taxon>
        <taxon>Pseudogemmobacter</taxon>
    </lineage>
</organism>
<dbReference type="GO" id="GO:0009116">
    <property type="term" value="P:nucleoside metabolic process"/>
    <property type="evidence" value="ECO:0007669"/>
    <property type="project" value="InterPro"/>
</dbReference>
<accession>A0A3P5WKE4</accession>
<name>A0A3P5WKE4_9RHOB</name>
<dbReference type="AlphaFoldDB" id="A0A3P5WKE4"/>
<keyword evidence="2" id="KW-1185">Reference proteome</keyword>
<evidence type="ECO:0000313" key="1">
    <source>
        <dbReference type="EMBL" id="VDC19940.1"/>
    </source>
</evidence>
<reference evidence="1 2" key="1">
    <citation type="submission" date="2018-11" db="EMBL/GenBank/DDBJ databases">
        <authorList>
            <person name="Criscuolo A."/>
        </authorList>
    </citation>
    <scope>NUCLEOTIDE SEQUENCE [LARGE SCALE GENOMIC DNA]</scope>
    <source>
        <strain evidence="1">ACIP111625</strain>
    </source>
</reference>
<dbReference type="GO" id="GO:0003824">
    <property type="term" value="F:catalytic activity"/>
    <property type="evidence" value="ECO:0007669"/>
    <property type="project" value="InterPro"/>
</dbReference>
<protein>
    <submittedName>
        <fullName evidence="1">Uncharacterized protein</fullName>
    </submittedName>
</protein>
<evidence type="ECO:0000313" key="2">
    <source>
        <dbReference type="Proteomes" id="UP000277498"/>
    </source>
</evidence>
<gene>
    <name evidence="1" type="ORF">XINFAN_00327</name>
</gene>
<dbReference type="SUPFAM" id="SSF53167">
    <property type="entry name" value="Purine and uridine phosphorylases"/>
    <property type="match status" value="1"/>
</dbReference>
<dbReference type="EMBL" id="UXAW01000032">
    <property type="protein sequence ID" value="VDC19940.1"/>
    <property type="molecule type" value="Genomic_DNA"/>
</dbReference>
<proteinExistence type="predicted"/>
<dbReference type="Proteomes" id="UP000277498">
    <property type="component" value="Unassembled WGS sequence"/>
</dbReference>